<evidence type="ECO:0000256" key="2">
    <source>
        <dbReference type="ARBA" id="ARBA00022679"/>
    </source>
</evidence>
<organism evidence="5 6">
    <name type="scientific">Ficus carica</name>
    <name type="common">Common fig</name>
    <dbReference type="NCBI Taxonomy" id="3494"/>
    <lineage>
        <taxon>Eukaryota</taxon>
        <taxon>Viridiplantae</taxon>
        <taxon>Streptophyta</taxon>
        <taxon>Embryophyta</taxon>
        <taxon>Tracheophyta</taxon>
        <taxon>Spermatophyta</taxon>
        <taxon>Magnoliopsida</taxon>
        <taxon>eudicotyledons</taxon>
        <taxon>Gunneridae</taxon>
        <taxon>Pentapetalae</taxon>
        <taxon>rosids</taxon>
        <taxon>fabids</taxon>
        <taxon>Rosales</taxon>
        <taxon>Moraceae</taxon>
        <taxon>Ficeae</taxon>
        <taxon>Ficus</taxon>
    </lineage>
</organism>
<evidence type="ECO:0000256" key="4">
    <source>
        <dbReference type="ARBA" id="ARBA00022842"/>
    </source>
</evidence>
<dbReference type="Gene3D" id="1.10.1200.270">
    <property type="entry name" value="Methyltransferase, alpha-helical capping domain"/>
    <property type="match status" value="1"/>
</dbReference>
<keyword evidence="3" id="KW-0479">Metal-binding</keyword>
<evidence type="ECO:0000256" key="3">
    <source>
        <dbReference type="ARBA" id="ARBA00022723"/>
    </source>
</evidence>
<dbReference type="Pfam" id="PF03492">
    <property type="entry name" value="Methyltransf_7"/>
    <property type="match status" value="1"/>
</dbReference>
<dbReference type="SUPFAM" id="SSF53335">
    <property type="entry name" value="S-adenosyl-L-methionine-dependent methyltransferases"/>
    <property type="match status" value="1"/>
</dbReference>
<keyword evidence="6" id="KW-1185">Reference proteome</keyword>
<dbReference type="InterPro" id="IPR005299">
    <property type="entry name" value="MeTrfase_7"/>
</dbReference>
<dbReference type="EMBL" id="BTGU01005326">
    <property type="protein sequence ID" value="GMN21868.1"/>
    <property type="molecule type" value="Genomic_DNA"/>
</dbReference>
<dbReference type="GO" id="GO:0046872">
    <property type="term" value="F:metal ion binding"/>
    <property type="evidence" value="ECO:0007669"/>
    <property type="project" value="UniProtKB-KW"/>
</dbReference>
<keyword evidence="1" id="KW-0489">Methyltransferase</keyword>
<evidence type="ECO:0000313" key="5">
    <source>
        <dbReference type="EMBL" id="GMN21868.1"/>
    </source>
</evidence>
<reference evidence="5" key="1">
    <citation type="submission" date="2023-07" db="EMBL/GenBank/DDBJ databases">
        <title>draft genome sequence of fig (Ficus carica).</title>
        <authorList>
            <person name="Takahashi T."/>
            <person name="Nishimura K."/>
        </authorList>
    </citation>
    <scope>NUCLEOTIDE SEQUENCE</scope>
</reference>
<dbReference type="Gene3D" id="3.40.50.150">
    <property type="entry name" value="Vaccinia Virus protein VP39"/>
    <property type="match status" value="1"/>
</dbReference>
<keyword evidence="4" id="KW-0460">Magnesium</keyword>
<protein>
    <submittedName>
        <fullName evidence="5">Uncharacterized protein</fullName>
    </submittedName>
</protein>
<accession>A0AA87Z9I8</accession>
<evidence type="ECO:0000313" key="6">
    <source>
        <dbReference type="Proteomes" id="UP001187192"/>
    </source>
</evidence>
<dbReference type="InterPro" id="IPR029063">
    <property type="entry name" value="SAM-dependent_MTases_sf"/>
</dbReference>
<evidence type="ECO:0000256" key="1">
    <source>
        <dbReference type="ARBA" id="ARBA00022603"/>
    </source>
</evidence>
<dbReference type="Proteomes" id="UP001187192">
    <property type="component" value="Unassembled WGS sequence"/>
</dbReference>
<gene>
    <name evidence="5" type="ORF">TIFTF001_047332</name>
</gene>
<proteinExistence type="predicted"/>
<name>A0AA87Z9I8_FICCA</name>
<dbReference type="InterPro" id="IPR042086">
    <property type="entry name" value="MeTrfase_capping"/>
</dbReference>
<dbReference type="AlphaFoldDB" id="A0AA87Z9I8"/>
<dbReference type="GO" id="GO:0032259">
    <property type="term" value="P:methylation"/>
    <property type="evidence" value="ECO:0007669"/>
    <property type="project" value="UniProtKB-KW"/>
</dbReference>
<keyword evidence="2" id="KW-0808">Transferase</keyword>
<dbReference type="GO" id="GO:0008168">
    <property type="term" value="F:methyltransferase activity"/>
    <property type="evidence" value="ECO:0007669"/>
    <property type="project" value="UniProtKB-KW"/>
</dbReference>
<sequence>MEKSEAIAYTMTGGSGLHSYSKNSNFQMKSIGAAKELINKSIAEKLDVNIFSSSNTLRLADLGCAAGPNTFAAVQNIIDALEIKCRSEGKISQPPEFQVFFNDQASNDFNQLFTTLPPERRYFASGVPGSFYGRLFPRASLHFVHASHSLQMLSTVPKEVTDRKSPAWNKGRIHYSNSTNEVVKAYEAQYAKDMENFLKARAEEIVQGGLLAFVIPGRPSGAPHSEAFGNRTAELLGSCLIDMVDKGKISSENVDSFNLPAYYASPQDVEAVVKRNGYFSIETIEHLPQQMPRSKEFASALRAGMGGTLKKQFGEEILDEFFDLLYKKFEENLSFIFESGKAISLFVLLKRIVTE</sequence>
<dbReference type="PANTHER" id="PTHR31009">
    <property type="entry name" value="S-ADENOSYL-L-METHIONINE:CARBOXYL METHYLTRANSFERASE FAMILY PROTEIN"/>
    <property type="match status" value="1"/>
</dbReference>
<comment type="caution">
    <text evidence="5">The sequence shown here is derived from an EMBL/GenBank/DDBJ whole genome shotgun (WGS) entry which is preliminary data.</text>
</comment>